<sequence length="62" mass="6945">MKNILKDLIAKSGKKTVVSFVNKDKRNSFDESFGKEKIEIASKFIGNDENSIALSKKLAEIQ</sequence>
<dbReference type="Proteomes" id="UP000319700">
    <property type="component" value="Unassembled WGS sequence"/>
</dbReference>
<gene>
    <name evidence="1" type="ORF">EAH81_17875</name>
</gene>
<organism evidence="1 2">
    <name type="scientific">Flavobacterium pectinovorum</name>
    <dbReference type="NCBI Taxonomy" id="29533"/>
    <lineage>
        <taxon>Bacteria</taxon>
        <taxon>Pseudomonadati</taxon>
        <taxon>Bacteroidota</taxon>
        <taxon>Flavobacteriia</taxon>
        <taxon>Flavobacteriales</taxon>
        <taxon>Flavobacteriaceae</taxon>
        <taxon>Flavobacterium</taxon>
    </lineage>
</organism>
<name>A0A502ENH6_9FLAO</name>
<accession>A0A502ENH6</accession>
<evidence type="ECO:0000313" key="2">
    <source>
        <dbReference type="Proteomes" id="UP000319700"/>
    </source>
</evidence>
<dbReference type="AlphaFoldDB" id="A0A502ENH6"/>
<dbReference type="OrthoDB" id="1367640at2"/>
<proteinExistence type="predicted"/>
<protein>
    <submittedName>
        <fullName evidence="1">Uncharacterized protein</fullName>
    </submittedName>
</protein>
<dbReference type="RefSeq" id="WP_140509524.1">
    <property type="nucleotide sequence ID" value="NZ_RCZH01000012.1"/>
</dbReference>
<dbReference type="EMBL" id="RCZH01000012">
    <property type="protein sequence ID" value="TPG37801.1"/>
    <property type="molecule type" value="Genomic_DNA"/>
</dbReference>
<comment type="caution">
    <text evidence="1">The sequence shown here is derived from an EMBL/GenBank/DDBJ whole genome shotgun (WGS) entry which is preliminary data.</text>
</comment>
<evidence type="ECO:0000313" key="1">
    <source>
        <dbReference type="EMBL" id="TPG37801.1"/>
    </source>
</evidence>
<keyword evidence="2" id="KW-1185">Reference proteome</keyword>
<reference evidence="1 2" key="1">
    <citation type="journal article" date="2019" name="Environ. Microbiol.">
        <title>Species interactions and distinct microbial communities in high Arctic permafrost affected cryosols are associated with the CH4 and CO2 gas fluxes.</title>
        <authorList>
            <person name="Altshuler I."/>
            <person name="Hamel J."/>
            <person name="Turney S."/>
            <person name="Magnuson E."/>
            <person name="Levesque R."/>
            <person name="Greer C."/>
            <person name="Whyte L.G."/>
        </authorList>
    </citation>
    <scope>NUCLEOTIDE SEQUENCE [LARGE SCALE GENOMIC DNA]</scope>
    <source>
        <strain evidence="1 2">42</strain>
    </source>
</reference>